<reference evidence="3" key="1">
    <citation type="submission" date="2018-12" db="EMBL/GenBank/DDBJ databases">
        <title>Tengunoibacter tsumagoiensis gen. nov., sp. nov., Dictyobacter kobayashii sp. nov., D. alpinus sp. nov., and D. joshuensis sp. nov. and description of Dictyobacteraceae fam. nov. within the order Ktedonobacterales isolated from Tengu-no-mugimeshi.</title>
        <authorList>
            <person name="Wang C.M."/>
            <person name="Zheng Y."/>
            <person name="Sakai Y."/>
            <person name="Toyoda A."/>
            <person name="Minakuchi Y."/>
            <person name="Abe K."/>
            <person name="Yokota A."/>
            <person name="Yabe S."/>
        </authorList>
    </citation>
    <scope>NUCLEOTIDE SEQUENCE [LARGE SCALE GENOMIC DNA]</scope>
    <source>
        <strain evidence="3">Uno16</strain>
    </source>
</reference>
<evidence type="ECO:0000313" key="2">
    <source>
        <dbReference type="EMBL" id="GCE26296.1"/>
    </source>
</evidence>
<comment type="caution">
    <text evidence="2">The sequence shown here is derived from an EMBL/GenBank/DDBJ whole genome shotgun (WGS) entry which is preliminary data.</text>
</comment>
<organism evidence="2 3">
    <name type="scientific">Dictyobacter alpinus</name>
    <dbReference type="NCBI Taxonomy" id="2014873"/>
    <lineage>
        <taxon>Bacteria</taxon>
        <taxon>Bacillati</taxon>
        <taxon>Chloroflexota</taxon>
        <taxon>Ktedonobacteria</taxon>
        <taxon>Ktedonobacterales</taxon>
        <taxon>Dictyobacteraceae</taxon>
        <taxon>Dictyobacter</taxon>
    </lineage>
</organism>
<dbReference type="RefSeq" id="WP_281275864.1">
    <property type="nucleotide sequence ID" value="NZ_BIFT01000001.1"/>
</dbReference>
<sequence length="43" mass="4737">MNAQCRAAQRHRGATLSTRGNNYRGAEQAGYKATTLRQVASDR</sequence>
<accession>A0A402B4M4</accession>
<protein>
    <submittedName>
        <fullName evidence="2">Uncharacterized protein</fullName>
    </submittedName>
</protein>
<dbReference type="Proteomes" id="UP000287171">
    <property type="component" value="Unassembled WGS sequence"/>
</dbReference>
<dbReference type="EMBL" id="BIFT01000001">
    <property type="protein sequence ID" value="GCE26296.1"/>
    <property type="molecule type" value="Genomic_DNA"/>
</dbReference>
<proteinExistence type="predicted"/>
<gene>
    <name evidence="2" type="ORF">KDA_17800</name>
</gene>
<feature type="region of interest" description="Disordered" evidence="1">
    <location>
        <begin position="1"/>
        <end position="29"/>
    </location>
</feature>
<evidence type="ECO:0000256" key="1">
    <source>
        <dbReference type="SAM" id="MobiDB-lite"/>
    </source>
</evidence>
<dbReference type="AlphaFoldDB" id="A0A402B4M4"/>
<keyword evidence="3" id="KW-1185">Reference proteome</keyword>
<name>A0A402B4M4_9CHLR</name>
<evidence type="ECO:0000313" key="3">
    <source>
        <dbReference type="Proteomes" id="UP000287171"/>
    </source>
</evidence>